<evidence type="ECO:0000313" key="3">
    <source>
        <dbReference type="Proteomes" id="UP000499080"/>
    </source>
</evidence>
<evidence type="ECO:0000313" key="2">
    <source>
        <dbReference type="EMBL" id="GBM79572.1"/>
    </source>
</evidence>
<dbReference type="EMBL" id="BGPR01002828">
    <property type="protein sequence ID" value="GBM79572.1"/>
    <property type="molecule type" value="Genomic_DNA"/>
</dbReference>
<name>A0A4Y2IRQ6_ARAVE</name>
<feature type="signal peptide" evidence="1">
    <location>
        <begin position="1"/>
        <end position="23"/>
    </location>
</feature>
<comment type="caution">
    <text evidence="2">The sequence shown here is derived from an EMBL/GenBank/DDBJ whole genome shotgun (WGS) entry which is preliminary data.</text>
</comment>
<dbReference type="AlphaFoldDB" id="A0A4Y2IRQ6"/>
<reference evidence="2 3" key="1">
    <citation type="journal article" date="2019" name="Sci. Rep.">
        <title>Orb-weaving spider Araneus ventricosus genome elucidates the spidroin gene catalogue.</title>
        <authorList>
            <person name="Kono N."/>
            <person name="Nakamura H."/>
            <person name="Ohtoshi R."/>
            <person name="Moran D.A.P."/>
            <person name="Shinohara A."/>
            <person name="Yoshida Y."/>
            <person name="Fujiwara M."/>
            <person name="Mori M."/>
            <person name="Tomita M."/>
            <person name="Arakawa K."/>
        </authorList>
    </citation>
    <scope>NUCLEOTIDE SEQUENCE [LARGE SCALE GENOMIC DNA]</scope>
</reference>
<organism evidence="2 3">
    <name type="scientific">Araneus ventricosus</name>
    <name type="common">Orbweaver spider</name>
    <name type="synonym">Epeira ventricosa</name>
    <dbReference type="NCBI Taxonomy" id="182803"/>
    <lineage>
        <taxon>Eukaryota</taxon>
        <taxon>Metazoa</taxon>
        <taxon>Ecdysozoa</taxon>
        <taxon>Arthropoda</taxon>
        <taxon>Chelicerata</taxon>
        <taxon>Arachnida</taxon>
        <taxon>Araneae</taxon>
        <taxon>Araneomorphae</taxon>
        <taxon>Entelegynae</taxon>
        <taxon>Araneoidea</taxon>
        <taxon>Araneidae</taxon>
        <taxon>Araneus</taxon>
    </lineage>
</organism>
<protein>
    <recommendedName>
        <fullName evidence="4">Secreted protein</fullName>
    </recommendedName>
</protein>
<keyword evidence="1" id="KW-0732">Signal</keyword>
<sequence length="112" mass="13180">MKLMKRTFFGHILIRLIADAAHGIGQPHHQGNPRAAWHGRGIRGTAPRARLSKRQPVTMDVRQYRQARGFLHLGHRFHISLPFLRFQRMCLVEYSHFRFLEQNKDKRFVGVV</sequence>
<gene>
    <name evidence="2" type="ORF">AVEN_20335_1</name>
</gene>
<feature type="chain" id="PRO_5021220247" description="Secreted protein" evidence="1">
    <location>
        <begin position="24"/>
        <end position="112"/>
    </location>
</feature>
<evidence type="ECO:0000256" key="1">
    <source>
        <dbReference type="SAM" id="SignalP"/>
    </source>
</evidence>
<keyword evidence="3" id="KW-1185">Reference proteome</keyword>
<accession>A0A4Y2IRQ6</accession>
<proteinExistence type="predicted"/>
<evidence type="ECO:0008006" key="4">
    <source>
        <dbReference type="Google" id="ProtNLM"/>
    </source>
</evidence>
<dbReference type="Proteomes" id="UP000499080">
    <property type="component" value="Unassembled WGS sequence"/>
</dbReference>